<keyword evidence="1" id="KW-0732">Signal</keyword>
<feature type="signal peptide" evidence="1">
    <location>
        <begin position="1"/>
        <end position="21"/>
    </location>
</feature>
<dbReference type="Pfam" id="PF00059">
    <property type="entry name" value="Lectin_C"/>
    <property type="match status" value="1"/>
</dbReference>
<dbReference type="STRING" id="1416778.SAMN05443633_1293"/>
<feature type="chain" id="PRO_5012409416" evidence="1">
    <location>
        <begin position="22"/>
        <end position="294"/>
    </location>
</feature>
<dbReference type="Gene3D" id="3.10.100.10">
    <property type="entry name" value="Mannose-Binding Protein A, subunit A"/>
    <property type="match status" value="1"/>
</dbReference>
<dbReference type="OrthoDB" id="1234557at2"/>
<dbReference type="InterPro" id="IPR016187">
    <property type="entry name" value="CTDL_fold"/>
</dbReference>
<dbReference type="EMBL" id="FQUT01000029">
    <property type="protein sequence ID" value="SHG82517.1"/>
    <property type="molecule type" value="Genomic_DNA"/>
</dbReference>
<evidence type="ECO:0000313" key="3">
    <source>
        <dbReference type="EMBL" id="SHG82517.1"/>
    </source>
</evidence>
<feature type="domain" description="C-type lectin" evidence="2">
    <location>
        <begin position="153"/>
        <end position="276"/>
    </location>
</feature>
<evidence type="ECO:0000259" key="2">
    <source>
        <dbReference type="PROSITE" id="PS50041"/>
    </source>
</evidence>
<dbReference type="InterPro" id="IPR016186">
    <property type="entry name" value="C-type_lectin-like/link_sf"/>
</dbReference>
<protein>
    <submittedName>
        <fullName evidence="3">Lectin C-type domain-containing protein</fullName>
    </submittedName>
</protein>
<proteinExistence type="predicted"/>
<dbReference type="PROSITE" id="PS50041">
    <property type="entry name" value="C_TYPE_LECTIN_2"/>
    <property type="match status" value="1"/>
</dbReference>
<name>A0A1M5MZ57_9FLAO</name>
<evidence type="ECO:0000256" key="1">
    <source>
        <dbReference type="SAM" id="SignalP"/>
    </source>
</evidence>
<dbReference type="RefSeq" id="WP_083531768.1">
    <property type="nucleotide sequence ID" value="NZ_FQUT01000029.1"/>
</dbReference>
<reference evidence="4" key="1">
    <citation type="submission" date="2016-11" db="EMBL/GenBank/DDBJ databases">
        <authorList>
            <person name="Varghese N."/>
            <person name="Submissions S."/>
        </authorList>
    </citation>
    <scope>NUCLEOTIDE SEQUENCE [LARGE SCALE GENOMIC DNA]</scope>
    <source>
        <strain evidence="4">DSM 27619</strain>
    </source>
</reference>
<gene>
    <name evidence="3" type="ORF">SAMN05443633_1293</name>
</gene>
<keyword evidence="4" id="KW-1185">Reference proteome</keyword>
<organism evidence="3 4">
    <name type="scientific">Chryseobacterium arachidis</name>
    <dbReference type="NCBI Taxonomy" id="1416778"/>
    <lineage>
        <taxon>Bacteria</taxon>
        <taxon>Pseudomonadati</taxon>
        <taxon>Bacteroidota</taxon>
        <taxon>Flavobacteriia</taxon>
        <taxon>Flavobacteriales</taxon>
        <taxon>Weeksellaceae</taxon>
        <taxon>Chryseobacterium group</taxon>
        <taxon>Chryseobacterium</taxon>
    </lineage>
</organism>
<dbReference type="CDD" id="cd00037">
    <property type="entry name" value="CLECT"/>
    <property type="match status" value="1"/>
</dbReference>
<dbReference type="Proteomes" id="UP000184518">
    <property type="component" value="Unassembled WGS sequence"/>
</dbReference>
<sequence length="294" mass="31962">MTNFLKLFLSCIFMGSLSAQVGINTPMPDLSAQFDMSNAPKGFLAPRVALTGTTDTTTIGSPKEGLLIYNITSNASLTPGYYYWDITASLWKPFYNNSSSTVNTNTPKMYASVLGYNPYGVAVQSPAAFSYNGVNATKQGCYSFTDTYSGAPKHTYCSYNLSASVDWNSAFNMGKFLNGYITVITSQNEWNFIKTSVLTGAGNSNNNVWIGYNTIQYPGNSPEYTWITGEKSDINWSNSSTLQTNYPTGVPNGTSGCVRISPSSNATRGWYNDTCSSTTLSGSPLNFLIVEFNN</sequence>
<dbReference type="SUPFAM" id="SSF56436">
    <property type="entry name" value="C-type lectin-like"/>
    <property type="match status" value="1"/>
</dbReference>
<dbReference type="AlphaFoldDB" id="A0A1M5MZ57"/>
<accession>A0A1M5MZ57</accession>
<evidence type="ECO:0000313" key="4">
    <source>
        <dbReference type="Proteomes" id="UP000184518"/>
    </source>
</evidence>
<dbReference type="InterPro" id="IPR001304">
    <property type="entry name" value="C-type_lectin-like"/>
</dbReference>